<evidence type="ECO:0000256" key="2">
    <source>
        <dbReference type="ARBA" id="ARBA00022692"/>
    </source>
</evidence>
<dbReference type="InterPro" id="IPR035906">
    <property type="entry name" value="MetI-like_sf"/>
</dbReference>
<dbReference type="InterPro" id="IPR000515">
    <property type="entry name" value="MetI-like"/>
</dbReference>
<keyword evidence="5" id="KW-0813">Transport</keyword>
<evidence type="ECO:0000256" key="5">
    <source>
        <dbReference type="RuleBase" id="RU363032"/>
    </source>
</evidence>
<evidence type="ECO:0000259" key="6">
    <source>
        <dbReference type="PROSITE" id="PS50928"/>
    </source>
</evidence>
<evidence type="ECO:0000256" key="4">
    <source>
        <dbReference type="ARBA" id="ARBA00023136"/>
    </source>
</evidence>
<feature type="transmembrane region" description="Helical" evidence="5">
    <location>
        <begin position="262"/>
        <end position="283"/>
    </location>
</feature>
<feature type="domain" description="ABC transmembrane type-1" evidence="6">
    <location>
        <begin position="137"/>
        <end position="324"/>
    </location>
</feature>
<dbReference type="EMBL" id="JBJXCW010000004">
    <property type="protein sequence ID" value="MFN0297047.1"/>
    <property type="molecule type" value="Genomic_DNA"/>
</dbReference>
<dbReference type="Pfam" id="PF00528">
    <property type="entry name" value="BPD_transp_1"/>
    <property type="match status" value="1"/>
</dbReference>
<feature type="transmembrane region" description="Helical" evidence="5">
    <location>
        <begin position="303"/>
        <end position="325"/>
    </location>
</feature>
<keyword evidence="4 5" id="KW-0472">Membrane</keyword>
<name>A0ABW9JRT5_9GAMM</name>
<keyword evidence="3 5" id="KW-1133">Transmembrane helix</keyword>
<gene>
    <name evidence="7" type="ORF">ACKVE0_05830</name>
</gene>
<proteinExistence type="inferred from homology"/>
<protein>
    <submittedName>
        <fullName evidence="7">ABC transporter permease</fullName>
    </submittedName>
</protein>
<keyword evidence="8" id="KW-1185">Reference proteome</keyword>
<dbReference type="PROSITE" id="PS50928">
    <property type="entry name" value="ABC_TM1"/>
    <property type="match status" value="1"/>
</dbReference>
<reference evidence="7 8" key="1">
    <citation type="submission" date="2024-12" db="EMBL/GenBank/DDBJ databases">
        <title>C001-4G Acinetobacter sp. assembled genome.</title>
        <authorList>
            <person name="D'Arcy K."/>
            <person name="Kingdon A.D.H."/>
            <person name="Breen A."/>
            <person name="Mckeown C."/>
            <person name="Allman E."/>
            <person name="Sharma P."/>
            <person name="Mcleman A."/>
            <person name="Roberts A.P."/>
        </authorList>
    </citation>
    <scope>NUCLEOTIDE SEQUENCE [LARGE SCALE GENOMIC DNA]</scope>
    <source>
        <strain evidence="7 8">C1-4G</strain>
    </source>
</reference>
<comment type="similarity">
    <text evidence="5">Belongs to the binding-protein-dependent transport system permease family.</text>
</comment>
<dbReference type="Gene3D" id="1.10.3720.10">
    <property type="entry name" value="MetI-like"/>
    <property type="match status" value="1"/>
</dbReference>
<dbReference type="NCBIfam" id="NF011596">
    <property type="entry name" value="PRK15021.1"/>
    <property type="match status" value="1"/>
</dbReference>
<feature type="transmembrane region" description="Helical" evidence="5">
    <location>
        <begin position="177"/>
        <end position="195"/>
    </location>
</feature>
<evidence type="ECO:0000313" key="8">
    <source>
        <dbReference type="Proteomes" id="UP001632339"/>
    </source>
</evidence>
<dbReference type="RefSeq" id="WP_409139897.1">
    <property type="nucleotide sequence ID" value="NZ_JBJXCW010000004.1"/>
</dbReference>
<organism evidence="7 8">
    <name type="scientific">Acinetobacter albensis</name>
    <dbReference type="NCBI Taxonomy" id="1673609"/>
    <lineage>
        <taxon>Bacteria</taxon>
        <taxon>Pseudomonadati</taxon>
        <taxon>Pseudomonadota</taxon>
        <taxon>Gammaproteobacteria</taxon>
        <taxon>Moraxellales</taxon>
        <taxon>Moraxellaceae</taxon>
        <taxon>Acinetobacter</taxon>
    </lineage>
</organism>
<comment type="caution">
    <text evidence="7">The sequence shown here is derived from an EMBL/GenBank/DDBJ whole genome shotgun (WGS) entry which is preliminary data.</text>
</comment>
<dbReference type="PANTHER" id="PTHR30325:SF0">
    <property type="entry name" value="INNER MEMBRANE ABC TRANSPORTER PERMEASE PROTEIN YEJE"/>
    <property type="match status" value="1"/>
</dbReference>
<dbReference type="CDD" id="cd06261">
    <property type="entry name" value="TM_PBP2"/>
    <property type="match status" value="1"/>
</dbReference>
<accession>A0ABW9JRT5</accession>
<dbReference type="PANTHER" id="PTHR30325">
    <property type="entry name" value="MEMBRANE COMPONENT OF ABC TRANSPORTER"/>
    <property type="match status" value="1"/>
</dbReference>
<feature type="transmembrane region" description="Helical" evidence="5">
    <location>
        <begin position="141"/>
        <end position="165"/>
    </location>
</feature>
<feature type="transmembrane region" description="Helical" evidence="5">
    <location>
        <begin position="201"/>
        <end position="219"/>
    </location>
</feature>
<evidence type="ECO:0000313" key="7">
    <source>
        <dbReference type="EMBL" id="MFN0297047.1"/>
    </source>
</evidence>
<dbReference type="Proteomes" id="UP001632339">
    <property type="component" value="Unassembled WGS sequence"/>
</dbReference>
<dbReference type="SUPFAM" id="SSF161098">
    <property type="entry name" value="MetI-like"/>
    <property type="match status" value="1"/>
</dbReference>
<sequence>MSPLIHARLKRFKDNKLGFGCLILFSIILILSLASELIANDKPLLVKYENTLYVPVFKSYPETAFGGIFETEADYKDPVVQQLINDKGWAVWPLIPYSYQTPNLELAVPVPSAPTAQNWLGTDDQGRDVLARILYGLRVSLLFGFALTFASALLGIIVGAIQGYYGGWVDLIGQRILEVWGGLPTLFMVMILVSMFTPSVYWLFLIMLFFGWTTLVGLVRAEFLKARNLDYVRAARSLGVTDRIIMFRHILPNAMSSSLSQLPFMLTANITALTALDFLGYGLPPDAASLGELLLQGKSNLNAPWLALSGFFSLAIVLSLLIYIGEATRDAFDPRRQ</sequence>
<keyword evidence="2 5" id="KW-0812">Transmembrane</keyword>
<comment type="subcellular location">
    <subcellularLocation>
        <location evidence="1 5">Cell membrane</location>
        <topology evidence="1 5">Multi-pass membrane protein</topology>
    </subcellularLocation>
</comment>
<evidence type="ECO:0000256" key="3">
    <source>
        <dbReference type="ARBA" id="ARBA00022989"/>
    </source>
</evidence>
<evidence type="ECO:0000256" key="1">
    <source>
        <dbReference type="ARBA" id="ARBA00004651"/>
    </source>
</evidence>